<evidence type="ECO:0000259" key="2">
    <source>
        <dbReference type="Pfam" id="PF09968"/>
    </source>
</evidence>
<dbReference type="InterPro" id="IPR012347">
    <property type="entry name" value="Ferritin-like"/>
</dbReference>
<keyword evidence="1" id="KW-0732">Signal</keyword>
<dbReference type="HOGENOM" id="CLU_051317_2_1_11"/>
<dbReference type="Gene3D" id="1.20.1260.10">
    <property type="match status" value="1"/>
</dbReference>
<sequence>MKLTRTFGAAVLAGSLALTTAQAAEAAGPRHGQSAQQVTGIPAAASTTVDVNAELRYLIEEEKLAYDVYRAMFDAHGTRIFDNISNSELTHQSAVLPLLESRGLADPRLGAGEFSDPELQTLHDQLVAKGVQSPRDALEVGKAIEEMDIADLEQVIAGLGPEDADVRNVMENLLKGSRNHLNAFNRQLG</sequence>
<dbReference type="Pfam" id="PF09968">
    <property type="entry name" value="DUF2202"/>
    <property type="match status" value="1"/>
</dbReference>
<evidence type="ECO:0000313" key="3">
    <source>
        <dbReference type="EMBL" id="AJK68705.1"/>
    </source>
</evidence>
<gene>
    <name evidence="3" type="ORF">B840_05460</name>
</gene>
<dbReference type="Proteomes" id="UP000031928">
    <property type="component" value="Chromosome"/>
</dbReference>
<dbReference type="AlphaFoldDB" id="A0A0B6TSY1"/>
<dbReference type="InterPro" id="IPR019243">
    <property type="entry name" value="DUF2202"/>
</dbReference>
<feature type="chain" id="PRO_5002122589" description="DUF2202 domain-containing protein" evidence="1">
    <location>
        <begin position="24"/>
        <end position="189"/>
    </location>
</feature>
<feature type="signal peptide" evidence="1">
    <location>
        <begin position="1"/>
        <end position="23"/>
    </location>
</feature>
<dbReference type="STRING" id="1224162.B840_05460"/>
<evidence type="ECO:0000256" key="1">
    <source>
        <dbReference type="SAM" id="SignalP"/>
    </source>
</evidence>
<organism evidence="3 4">
    <name type="scientific">Corynebacterium marinum DSM 44953</name>
    <dbReference type="NCBI Taxonomy" id="1224162"/>
    <lineage>
        <taxon>Bacteria</taxon>
        <taxon>Bacillati</taxon>
        <taxon>Actinomycetota</taxon>
        <taxon>Actinomycetes</taxon>
        <taxon>Mycobacteriales</taxon>
        <taxon>Corynebacteriaceae</taxon>
        <taxon>Corynebacterium</taxon>
    </lineage>
</organism>
<dbReference type="EMBL" id="CP007790">
    <property type="protein sequence ID" value="AJK68705.1"/>
    <property type="molecule type" value="Genomic_DNA"/>
</dbReference>
<dbReference type="KEGG" id="cmq:B840_05460"/>
<evidence type="ECO:0000313" key="4">
    <source>
        <dbReference type="Proteomes" id="UP000031928"/>
    </source>
</evidence>
<protein>
    <recommendedName>
        <fullName evidence="2">DUF2202 domain-containing protein</fullName>
    </recommendedName>
</protein>
<accession>A0A0B6TSY1</accession>
<dbReference type="CDD" id="cd01048">
    <property type="entry name" value="Ferritin_like_AB2"/>
    <property type="match status" value="1"/>
</dbReference>
<dbReference type="SUPFAM" id="SSF47240">
    <property type="entry name" value="Ferritin-like"/>
    <property type="match status" value="1"/>
</dbReference>
<proteinExistence type="predicted"/>
<name>A0A0B6TSY1_9CORY</name>
<dbReference type="RefSeq" id="WP_052491102.1">
    <property type="nucleotide sequence ID" value="NZ_CP007790.1"/>
</dbReference>
<keyword evidence="4" id="KW-1185">Reference proteome</keyword>
<reference evidence="3 4" key="1">
    <citation type="submission" date="2014-05" db="EMBL/GenBank/DDBJ databases">
        <title>Complete genome sequence of Corynebacterium marinum DSM 44953.</title>
        <authorList>
            <person name="Schaffert L."/>
            <person name="Albersmeier A."/>
            <person name="Kalinowski J."/>
            <person name="Ruckert C."/>
        </authorList>
    </citation>
    <scope>NUCLEOTIDE SEQUENCE [LARGE SCALE GENOMIC DNA]</scope>
    <source>
        <strain evidence="3 4">DSM 44953</strain>
    </source>
</reference>
<dbReference type="OrthoDB" id="9801086at2"/>
<feature type="domain" description="DUF2202" evidence="2">
    <location>
        <begin position="55"/>
        <end position="188"/>
    </location>
</feature>
<dbReference type="InterPro" id="IPR009078">
    <property type="entry name" value="Ferritin-like_SF"/>
</dbReference>